<dbReference type="GO" id="GO:0071897">
    <property type="term" value="P:DNA biosynthetic process"/>
    <property type="evidence" value="ECO:0007669"/>
    <property type="project" value="UniProtKB-ARBA"/>
</dbReference>
<dbReference type="AlphaFoldDB" id="A0A821RR41"/>
<dbReference type="Proteomes" id="UP000663880">
    <property type="component" value="Unassembled WGS sequence"/>
</dbReference>
<dbReference type="InterPro" id="IPR043128">
    <property type="entry name" value="Rev_trsase/Diguanyl_cyclase"/>
</dbReference>
<accession>A0A821RR41</accession>
<dbReference type="PANTHER" id="PTHR33064">
    <property type="entry name" value="POL PROTEIN"/>
    <property type="match status" value="1"/>
</dbReference>
<organism evidence="1 2">
    <name type="scientific">Pieris macdunnoughi</name>
    <dbReference type="NCBI Taxonomy" id="345717"/>
    <lineage>
        <taxon>Eukaryota</taxon>
        <taxon>Metazoa</taxon>
        <taxon>Ecdysozoa</taxon>
        <taxon>Arthropoda</taxon>
        <taxon>Hexapoda</taxon>
        <taxon>Insecta</taxon>
        <taxon>Pterygota</taxon>
        <taxon>Neoptera</taxon>
        <taxon>Endopterygota</taxon>
        <taxon>Lepidoptera</taxon>
        <taxon>Glossata</taxon>
        <taxon>Ditrysia</taxon>
        <taxon>Papilionoidea</taxon>
        <taxon>Pieridae</taxon>
        <taxon>Pierinae</taxon>
        <taxon>Pieris</taxon>
    </lineage>
</organism>
<dbReference type="Gene3D" id="3.30.70.270">
    <property type="match status" value="1"/>
</dbReference>
<comment type="caution">
    <text evidence="1">The sequence shown here is derived from an EMBL/GenBank/DDBJ whole genome shotgun (WGS) entry which is preliminary data.</text>
</comment>
<protein>
    <recommendedName>
        <fullName evidence="3">Reverse transcriptase</fullName>
    </recommendedName>
</protein>
<evidence type="ECO:0008006" key="3">
    <source>
        <dbReference type="Google" id="ProtNLM"/>
    </source>
</evidence>
<sequence>MSNHNVIEASSSPWCSPVVLVKKKDNSLRFCVDYRRLNDITKKDRLHKANLKLSAKKCLFFKRAVSYLGHIISEDGVRTDPEKIVAVKDWPVPKR</sequence>
<name>A0A821RR41_9NEOP</name>
<dbReference type="EMBL" id="CAJOBZ010000015">
    <property type="protein sequence ID" value="CAF4847914.1"/>
    <property type="molecule type" value="Genomic_DNA"/>
</dbReference>
<reference evidence="1" key="1">
    <citation type="submission" date="2021-02" db="EMBL/GenBank/DDBJ databases">
        <authorList>
            <person name="Steward A R."/>
        </authorList>
    </citation>
    <scope>NUCLEOTIDE SEQUENCE</scope>
</reference>
<evidence type="ECO:0000313" key="1">
    <source>
        <dbReference type="EMBL" id="CAF4847914.1"/>
    </source>
</evidence>
<dbReference type="InterPro" id="IPR043502">
    <property type="entry name" value="DNA/RNA_pol_sf"/>
</dbReference>
<gene>
    <name evidence="1" type="ORF">PMACD_LOCUS6793</name>
</gene>
<dbReference type="PANTHER" id="PTHR33064:SF37">
    <property type="entry name" value="RIBONUCLEASE H"/>
    <property type="match status" value="1"/>
</dbReference>
<dbReference type="InterPro" id="IPR051320">
    <property type="entry name" value="Viral_Replic_Matur_Polypro"/>
</dbReference>
<keyword evidence="2" id="KW-1185">Reference proteome</keyword>
<evidence type="ECO:0000313" key="2">
    <source>
        <dbReference type="Proteomes" id="UP000663880"/>
    </source>
</evidence>
<proteinExistence type="predicted"/>
<dbReference type="Gene3D" id="3.10.10.10">
    <property type="entry name" value="HIV Type 1 Reverse Transcriptase, subunit A, domain 1"/>
    <property type="match status" value="1"/>
</dbReference>
<dbReference type="SUPFAM" id="SSF56672">
    <property type="entry name" value="DNA/RNA polymerases"/>
    <property type="match status" value="1"/>
</dbReference>
<dbReference type="OrthoDB" id="775972at2759"/>